<protein>
    <submittedName>
        <fullName evidence="2 3">Uncharacterized protein</fullName>
    </submittedName>
</protein>
<gene>
    <name evidence="2" type="ORF">MAPG_05494</name>
</gene>
<feature type="region of interest" description="Disordered" evidence="1">
    <location>
        <begin position="35"/>
        <end position="54"/>
    </location>
</feature>
<evidence type="ECO:0000313" key="3">
    <source>
        <dbReference type="EnsemblFungi" id="MAPG_05494T0"/>
    </source>
</evidence>
<sequence length="114" mass="12917">MWMGSGDCYAKNAESFMQPKHSPNLPMGSACTTAEVRSVSGPTRGSNQLQGRPPVRRGLGLLVVWSLMTQRPNKPLTCRVTMRFRIKPPWSPRVLRHFALQNLRQHPERLRVAP</sequence>
<reference evidence="3" key="4">
    <citation type="journal article" date="2015" name="G3 (Bethesda)">
        <title>Genome sequences of three phytopathogenic species of the Magnaporthaceae family of fungi.</title>
        <authorList>
            <person name="Okagaki L.H."/>
            <person name="Nunes C.C."/>
            <person name="Sailsbery J."/>
            <person name="Clay B."/>
            <person name="Brown D."/>
            <person name="John T."/>
            <person name="Oh Y."/>
            <person name="Young N."/>
            <person name="Fitzgerald M."/>
            <person name="Haas B.J."/>
            <person name="Zeng Q."/>
            <person name="Young S."/>
            <person name="Adiconis X."/>
            <person name="Fan L."/>
            <person name="Levin J.Z."/>
            <person name="Mitchell T.K."/>
            <person name="Okubara P.A."/>
            <person name="Farman M.L."/>
            <person name="Kohn L.M."/>
            <person name="Birren B."/>
            <person name="Ma L.-J."/>
            <person name="Dean R.A."/>
        </authorList>
    </citation>
    <scope>NUCLEOTIDE SEQUENCE</scope>
    <source>
        <strain evidence="3">ATCC 64411 / 73-15</strain>
    </source>
</reference>
<accession>A0A0C4DZJ2</accession>
<reference evidence="4" key="1">
    <citation type="submission" date="2010-05" db="EMBL/GenBank/DDBJ databases">
        <title>The genome sequence of Magnaporthe poae strain ATCC 64411.</title>
        <authorList>
            <person name="Ma L.-J."/>
            <person name="Dead R."/>
            <person name="Young S."/>
            <person name="Zeng Q."/>
            <person name="Koehrsen M."/>
            <person name="Alvarado L."/>
            <person name="Berlin A."/>
            <person name="Chapman S.B."/>
            <person name="Chen Z."/>
            <person name="Freedman E."/>
            <person name="Gellesch M."/>
            <person name="Goldberg J."/>
            <person name="Griggs A."/>
            <person name="Gujja S."/>
            <person name="Heilman E.R."/>
            <person name="Heiman D."/>
            <person name="Hepburn T."/>
            <person name="Howarth C."/>
            <person name="Jen D."/>
            <person name="Larson L."/>
            <person name="Mehta T."/>
            <person name="Neiman D."/>
            <person name="Pearson M."/>
            <person name="Roberts A."/>
            <person name="Saif S."/>
            <person name="Shea T."/>
            <person name="Shenoy N."/>
            <person name="Sisk P."/>
            <person name="Stolte C."/>
            <person name="Sykes S."/>
            <person name="Walk T."/>
            <person name="White J."/>
            <person name="Yandava C."/>
            <person name="Haas B."/>
            <person name="Nusbaum C."/>
            <person name="Birren B."/>
        </authorList>
    </citation>
    <scope>NUCLEOTIDE SEQUENCE [LARGE SCALE GENOMIC DNA]</scope>
    <source>
        <strain evidence="4">ATCC 64411 / 73-15</strain>
    </source>
</reference>
<dbReference type="EMBL" id="GL876969">
    <property type="protein sequence ID" value="KLU86482.1"/>
    <property type="molecule type" value="Genomic_DNA"/>
</dbReference>
<dbReference type="VEuPathDB" id="FungiDB:MAPG_05494"/>
<dbReference type="EnsemblFungi" id="MAPG_05494T0">
    <property type="protein sequence ID" value="MAPG_05494T0"/>
    <property type="gene ID" value="MAPG_05494"/>
</dbReference>
<evidence type="ECO:0000256" key="1">
    <source>
        <dbReference type="SAM" id="MobiDB-lite"/>
    </source>
</evidence>
<keyword evidence="4" id="KW-1185">Reference proteome</keyword>
<organism evidence="3 4">
    <name type="scientific">Magnaporthiopsis poae (strain ATCC 64411 / 73-15)</name>
    <name type="common">Kentucky bluegrass fungus</name>
    <name type="synonym">Magnaporthe poae</name>
    <dbReference type="NCBI Taxonomy" id="644358"/>
    <lineage>
        <taxon>Eukaryota</taxon>
        <taxon>Fungi</taxon>
        <taxon>Dikarya</taxon>
        <taxon>Ascomycota</taxon>
        <taxon>Pezizomycotina</taxon>
        <taxon>Sordariomycetes</taxon>
        <taxon>Sordariomycetidae</taxon>
        <taxon>Magnaporthales</taxon>
        <taxon>Magnaporthaceae</taxon>
        <taxon>Magnaporthiopsis</taxon>
    </lineage>
</organism>
<proteinExistence type="predicted"/>
<reference evidence="3" key="5">
    <citation type="submission" date="2015-06" db="UniProtKB">
        <authorList>
            <consortium name="EnsemblFungi"/>
        </authorList>
    </citation>
    <scope>IDENTIFICATION</scope>
    <source>
        <strain evidence="3">ATCC 64411</strain>
    </source>
</reference>
<name>A0A0C4DZJ2_MAGP6</name>
<dbReference type="Proteomes" id="UP000011715">
    <property type="component" value="Unassembled WGS sequence"/>
</dbReference>
<reference evidence="2" key="3">
    <citation type="submission" date="2011-03" db="EMBL/GenBank/DDBJ databases">
        <title>Annotation of Magnaporthe poae ATCC 64411.</title>
        <authorList>
            <person name="Ma L.-J."/>
            <person name="Dead R."/>
            <person name="Young S.K."/>
            <person name="Zeng Q."/>
            <person name="Gargeya S."/>
            <person name="Fitzgerald M."/>
            <person name="Haas B."/>
            <person name="Abouelleil A."/>
            <person name="Alvarado L."/>
            <person name="Arachchi H.M."/>
            <person name="Berlin A."/>
            <person name="Brown A."/>
            <person name="Chapman S.B."/>
            <person name="Chen Z."/>
            <person name="Dunbar C."/>
            <person name="Freedman E."/>
            <person name="Gearin G."/>
            <person name="Gellesch M."/>
            <person name="Goldberg J."/>
            <person name="Griggs A."/>
            <person name="Gujja S."/>
            <person name="Heiman D."/>
            <person name="Howarth C."/>
            <person name="Larson L."/>
            <person name="Lui A."/>
            <person name="MacDonald P.J.P."/>
            <person name="Mehta T."/>
            <person name="Montmayeur A."/>
            <person name="Murphy C."/>
            <person name="Neiman D."/>
            <person name="Pearson M."/>
            <person name="Priest M."/>
            <person name="Roberts A."/>
            <person name="Saif S."/>
            <person name="Shea T."/>
            <person name="Shenoy N."/>
            <person name="Sisk P."/>
            <person name="Stolte C."/>
            <person name="Sykes S."/>
            <person name="Yandava C."/>
            <person name="Wortman J."/>
            <person name="Nusbaum C."/>
            <person name="Birren B."/>
        </authorList>
    </citation>
    <scope>NUCLEOTIDE SEQUENCE</scope>
    <source>
        <strain evidence="2">ATCC 64411</strain>
    </source>
</reference>
<evidence type="ECO:0000313" key="2">
    <source>
        <dbReference type="EMBL" id="KLU86482.1"/>
    </source>
</evidence>
<dbReference type="AlphaFoldDB" id="A0A0C4DZJ2"/>
<feature type="compositionally biased region" description="Polar residues" evidence="1">
    <location>
        <begin position="40"/>
        <end position="50"/>
    </location>
</feature>
<dbReference type="EMBL" id="ADBL01001307">
    <property type="status" value="NOT_ANNOTATED_CDS"/>
    <property type="molecule type" value="Genomic_DNA"/>
</dbReference>
<evidence type="ECO:0000313" key="4">
    <source>
        <dbReference type="Proteomes" id="UP000011715"/>
    </source>
</evidence>
<reference evidence="2" key="2">
    <citation type="submission" date="2010-05" db="EMBL/GenBank/DDBJ databases">
        <title>The Genome Sequence of Magnaporthe poae strain ATCC 64411.</title>
        <authorList>
            <consortium name="The Broad Institute Genome Sequencing Platform"/>
            <consortium name="Broad Institute Genome Sequencing Center for Infectious Disease"/>
            <person name="Ma L.-J."/>
            <person name="Dead R."/>
            <person name="Young S."/>
            <person name="Zeng Q."/>
            <person name="Koehrsen M."/>
            <person name="Alvarado L."/>
            <person name="Berlin A."/>
            <person name="Chapman S.B."/>
            <person name="Chen Z."/>
            <person name="Freedman E."/>
            <person name="Gellesch M."/>
            <person name="Goldberg J."/>
            <person name="Griggs A."/>
            <person name="Gujja S."/>
            <person name="Heilman E.R."/>
            <person name="Heiman D."/>
            <person name="Hepburn T."/>
            <person name="Howarth C."/>
            <person name="Jen D."/>
            <person name="Larson L."/>
            <person name="Mehta T."/>
            <person name="Neiman D."/>
            <person name="Pearson M."/>
            <person name="Roberts A."/>
            <person name="Saif S."/>
            <person name="Shea T."/>
            <person name="Shenoy N."/>
            <person name="Sisk P."/>
            <person name="Stolte C."/>
            <person name="Sykes S."/>
            <person name="Walk T."/>
            <person name="White J."/>
            <person name="Yandava C."/>
            <person name="Haas B."/>
            <person name="Nusbaum C."/>
            <person name="Birren B."/>
        </authorList>
    </citation>
    <scope>NUCLEOTIDE SEQUENCE</scope>
    <source>
        <strain evidence="2">ATCC 64411</strain>
    </source>
</reference>